<accession>A0ABR2IZ09</accession>
<name>A0ABR2IZ09_9EUKA</name>
<sequence length="416" mass="47900">MASIYTYTSNLPLRPFLETQTDKFYENISLTKVNLDISSLLSISSKGNFAVIIKKDRKAFCIGDNSMCQIHSFLPHNYFKSFTELIINNSENRPFQFISAVCGENYTLYHLYDEKEGHKICMALYKKNTIFLDIDDLIPIALFGGTSNSAFVDSLGGVTIIITEMDRFRLQKRFTLPNLIKPVKVALGLHSVLILGSDNHIYACKLNDTTNLQFSIFDEREYIDLSGEHDQFLALSMHGKAYCYGLNDSCQFGFENKRYYQEHPIFKQKKKISKEKIIQKFLFELVTKMENVFVRSVFAARGFSYFFSNDGKVYMIGDGDPNPREIDIKDVAFCIVGYAPIFLTGNEIPENLPNKLISDLNKFNIDQNKLIKLKMISKKENERNMLLSEIEKLHEKEKELKAKIDKLSKEIQLLKS</sequence>
<keyword evidence="3" id="KW-1185">Reference proteome</keyword>
<evidence type="ECO:0000313" key="2">
    <source>
        <dbReference type="EMBL" id="KAK8870602.1"/>
    </source>
</evidence>
<proteinExistence type="predicted"/>
<reference evidence="2 3" key="1">
    <citation type="submission" date="2024-04" db="EMBL/GenBank/DDBJ databases">
        <title>Tritrichomonas musculus Genome.</title>
        <authorList>
            <person name="Alves-Ferreira E."/>
            <person name="Grigg M."/>
            <person name="Lorenzi H."/>
            <person name="Galac M."/>
        </authorList>
    </citation>
    <scope>NUCLEOTIDE SEQUENCE [LARGE SCALE GENOMIC DNA]</scope>
    <source>
        <strain evidence="2 3">EAF2021</strain>
    </source>
</reference>
<organism evidence="2 3">
    <name type="scientific">Tritrichomonas musculus</name>
    <dbReference type="NCBI Taxonomy" id="1915356"/>
    <lineage>
        <taxon>Eukaryota</taxon>
        <taxon>Metamonada</taxon>
        <taxon>Parabasalia</taxon>
        <taxon>Tritrichomonadida</taxon>
        <taxon>Tritrichomonadidae</taxon>
        <taxon>Tritrichomonas</taxon>
    </lineage>
</organism>
<dbReference type="EMBL" id="JAPFFF010000014">
    <property type="protein sequence ID" value="KAK8870602.1"/>
    <property type="molecule type" value="Genomic_DNA"/>
</dbReference>
<comment type="caution">
    <text evidence="2">The sequence shown here is derived from an EMBL/GenBank/DDBJ whole genome shotgun (WGS) entry which is preliminary data.</text>
</comment>
<evidence type="ECO:0000313" key="3">
    <source>
        <dbReference type="Proteomes" id="UP001470230"/>
    </source>
</evidence>
<gene>
    <name evidence="2" type="ORF">M9Y10_008488</name>
</gene>
<dbReference type="Proteomes" id="UP001470230">
    <property type="component" value="Unassembled WGS sequence"/>
</dbReference>
<dbReference type="Gene3D" id="2.130.10.30">
    <property type="entry name" value="Regulator of chromosome condensation 1/beta-lactamase-inhibitor protein II"/>
    <property type="match status" value="1"/>
</dbReference>
<dbReference type="SUPFAM" id="SSF50985">
    <property type="entry name" value="RCC1/BLIP-II"/>
    <property type="match status" value="1"/>
</dbReference>
<evidence type="ECO:0000256" key="1">
    <source>
        <dbReference type="SAM" id="Coils"/>
    </source>
</evidence>
<protein>
    <submittedName>
        <fullName evidence="2">Uncharacterized protein</fullName>
    </submittedName>
</protein>
<feature type="coiled-coil region" evidence="1">
    <location>
        <begin position="376"/>
        <end position="410"/>
    </location>
</feature>
<dbReference type="InterPro" id="IPR009091">
    <property type="entry name" value="RCC1/BLIP-II"/>
</dbReference>
<keyword evidence="1" id="KW-0175">Coiled coil</keyword>